<evidence type="ECO:0000256" key="3">
    <source>
        <dbReference type="ARBA" id="ARBA00022840"/>
    </source>
</evidence>
<dbReference type="SMART" id="SM00533">
    <property type="entry name" value="MUTSd"/>
    <property type="match status" value="1"/>
</dbReference>
<comment type="caution">
    <text evidence="7">The sequence shown here is derived from an EMBL/GenBank/DDBJ whole genome shotgun (WGS) entry which is preliminary data.</text>
</comment>
<feature type="region of interest" description="Disordered" evidence="5">
    <location>
        <begin position="46"/>
        <end position="71"/>
    </location>
</feature>
<feature type="compositionally biased region" description="Polar residues" evidence="5">
    <location>
        <begin position="130"/>
        <end position="159"/>
    </location>
</feature>
<dbReference type="InterPro" id="IPR027417">
    <property type="entry name" value="P-loop_NTPase"/>
</dbReference>
<evidence type="ECO:0000256" key="2">
    <source>
        <dbReference type="ARBA" id="ARBA00022741"/>
    </source>
</evidence>
<dbReference type="Pfam" id="PF05192">
    <property type="entry name" value="MutS_III"/>
    <property type="match status" value="1"/>
</dbReference>
<dbReference type="Gene3D" id="3.40.50.300">
    <property type="entry name" value="P-loop containing nucleotide triphosphate hydrolases"/>
    <property type="match status" value="1"/>
</dbReference>
<dbReference type="Proteomes" id="UP000193498">
    <property type="component" value="Unassembled WGS sequence"/>
</dbReference>
<keyword evidence="3" id="KW-0067">ATP-binding</keyword>
<dbReference type="InterPro" id="IPR007696">
    <property type="entry name" value="DNA_mismatch_repair_MutS_core"/>
</dbReference>
<dbReference type="EMBL" id="MCFE01000030">
    <property type="protein sequence ID" value="ORY04938.1"/>
    <property type="molecule type" value="Genomic_DNA"/>
</dbReference>
<dbReference type="InterPro" id="IPR036187">
    <property type="entry name" value="DNA_mismatch_repair_MutS_sf"/>
</dbReference>
<feature type="domain" description="DNA mismatch repair protein MutS core" evidence="6">
    <location>
        <begin position="322"/>
        <end position="535"/>
    </location>
</feature>
<dbReference type="GO" id="GO:0006298">
    <property type="term" value="P:mismatch repair"/>
    <property type="evidence" value="ECO:0007669"/>
    <property type="project" value="InterPro"/>
</dbReference>
<dbReference type="SUPFAM" id="SSF48334">
    <property type="entry name" value="DNA repair protein MutS, domain III"/>
    <property type="match status" value="1"/>
</dbReference>
<dbReference type="Gene3D" id="1.10.1420.10">
    <property type="match status" value="1"/>
</dbReference>
<organism evidence="7 8">
    <name type="scientific">Basidiobolus meristosporus CBS 931.73</name>
    <dbReference type="NCBI Taxonomy" id="1314790"/>
    <lineage>
        <taxon>Eukaryota</taxon>
        <taxon>Fungi</taxon>
        <taxon>Fungi incertae sedis</taxon>
        <taxon>Zoopagomycota</taxon>
        <taxon>Entomophthoromycotina</taxon>
        <taxon>Basidiobolomycetes</taxon>
        <taxon>Basidiobolales</taxon>
        <taxon>Basidiobolaceae</taxon>
        <taxon>Basidiobolus</taxon>
    </lineage>
</organism>
<proteinExistence type="inferred from homology"/>
<sequence>MRMDAFMVFHDHKYASPSSLPVIYIMNNQFYTVDIDLKEEEILEGDGRIDSDNRGNDEDHTGNEDSKYTLTDEDQLSAYSIARRRGIAEEIQDYMTQNLTNKASINGNPQEESYSSNDFNLENHSDDLSLNRSLDQSNSEPTFPQQEIPSDTIPASNYSTKKRTRNDDIFVHVNLQLSPSIIISCLRSDESFLNTLGEFVKVKLRLRPSTEFSFPNGKNKLLSLRVSKLRNMENDEKSLYFSAFASVSNEMTIGCVNALLSHLNTQNVVRQAREGTLAAFEIIDIQKFSLNSFLNVSEDTIASLQIFEEEIHPNMHMQLKSKEGASLFGILNETKSTIGSQLLRLWLLRPSRDLDVINERLDIVEFFLRSESIFLADQLRSCLKQIRNIPRVMEKLLGRTTVHEWQVILKIQKVFVITDFKNIGAWINDLIDFDASLCEDRVVIKSDVDEFCTANSIYYKNYRMKDREIEIIQSLQQKIVTYRAALIESANLCAELDCNLAMAIAARKYNYTRPSVTQENVIKIKKGRHPLQELGTEVFVTNDTWIDSEKRITILSGSNNSGKSVYLKQIAIITYMAHVGCYVPAETAIIGLTDKIFTRVQTKETVSKV</sequence>
<gene>
    <name evidence="7" type="ORF">K493DRAFT_377888</name>
</gene>
<feature type="compositionally biased region" description="Basic and acidic residues" evidence="5">
    <location>
        <begin position="46"/>
        <end position="67"/>
    </location>
</feature>
<dbReference type="GO" id="GO:0051026">
    <property type="term" value="P:chiasma assembly"/>
    <property type="evidence" value="ECO:0007669"/>
    <property type="project" value="TreeGrafter"/>
</dbReference>
<evidence type="ECO:0000313" key="8">
    <source>
        <dbReference type="Proteomes" id="UP000193498"/>
    </source>
</evidence>
<feature type="compositionally biased region" description="Polar residues" evidence="5">
    <location>
        <begin position="100"/>
        <end position="120"/>
    </location>
</feature>
<name>A0A1Y1Z3T7_9FUNG</name>
<dbReference type="OrthoDB" id="29596at2759"/>
<dbReference type="InParanoid" id="A0A1Y1Z3T7"/>
<dbReference type="GO" id="GO:0140664">
    <property type="term" value="F:ATP-dependent DNA damage sensor activity"/>
    <property type="evidence" value="ECO:0007669"/>
    <property type="project" value="InterPro"/>
</dbReference>
<dbReference type="AlphaFoldDB" id="A0A1Y1Z3T7"/>
<protein>
    <recommendedName>
        <fullName evidence="6">DNA mismatch repair protein MutS core domain-containing protein</fullName>
    </recommendedName>
</protein>
<keyword evidence="4" id="KW-0238">DNA-binding</keyword>
<dbReference type="InterPro" id="IPR045076">
    <property type="entry name" value="MutS"/>
</dbReference>
<dbReference type="Pfam" id="PF00488">
    <property type="entry name" value="MutS_V"/>
    <property type="match status" value="1"/>
</dbReference>
<evidence type="ECO:0000256" key="5">
    <source>
        <dbReference type="SAM" id="MobiDB-lite"/>
    </source>
</evidence>
<dbReference type="SUPFAM" id="SSF52540">
    <property type="entry name" value="P-loop containing nucleoside triphosphate hydrolases"/>
    <property type="match status" value="1"/>
</dbReference>
<dbReference type="PANTHER" id="PTHR11361">
    <property type="entry name" value="DNA MISMATCH REPAIR PROTEIN MUTS FAMILY MEMBER"/>
    <property type="match status" value="1"/>
</dbReference>
<accession>A0A1Y1Z3T7</accession>
<dbReference type="STRING" id="1314790.A0A1Y1Z3T7"/>
<keyword evidence="2" id="KW-0547">Nucleotide-binding</keyword>
<reference evidence="7 8" key="1">
    <citation type="submission" date="2016-07" db="EMBL/GenBank/DDBJ databases">
        <title>Pervasive Adenine N6-methylation of Active Genes in Fungi.</title>
        <authorList>
            <consortium name="DOE Joint Genome Institute"/>
            <person name="Mondo S.J."/>
            <person name="Dannebaum R.O."/>
            <person name="Kuo R.C."/>
            <person name="Labutti K."/>
            <person name="Haridas S."/>
            <person name="Kuo A."/>
            <person name="Salamov A."/>
            <person name="Ahrendt S.R."/>
            <person name="Lipzen A."/>
            <person name="Sullivan W."/>
            <person name="Andreopoulos W.B."/>
            <person name="Clum A."/>
            <person name="Lindquist E."/>
            <person name="Daum C."/>
            <person name="Ramamoorthy G.K."/>
            <person name="Gryganskyi A."/>
            <person name="Culley D."/>
            <person name="Magnuson J.K."/>
            <person name="James T.Y."/>
            <person name="O'Malley M.A."/>
            <person name="Stajich J.E."/>
            <person name="Spatafora J.W."/>
            <person name="Visel A."/>
            <person name="Grigoriev I.V."/>
        </authorList>
    </citation>
    <scope>NUCLEOTIDE SEQUENCE [LARGE SCALE GENOMIC DNA]</scope>
    <source>
        <strain evidence="7 8">CBS 931.73</strain>
    </source>
</reference>
<dbReference type="InterPro" id="IPR000432">
    <property type="entry name" value="DNA_mismatch_repair_MutS_C"/>
</dbReference>
<comment type="similarity">
    <text evidence="1">Belongs to the DNA mismatch repair MutS family.</text>
</comment>
<evidence type="ECO:0000313" key="7">
    <source>
        <dbReference type="EMBL" id="ORY04938.1"/>
    </source>
</evidence>
<feature type="region of interest" description="Disordered" evidence="5">
    <location>
        <begin position="100"/>
        <end position="159"/>
    </location>
</feature>
<evidence type="ECO:0000256" key="1">
    <source>
        <dbReference type="ARBA" id="ARBA00006271"/>
    </source>
</evidence>
<keyword evidence="8" id="KW-1185">Reference proteome</keyword>
<dbReference type="GO" id="GO:0005524">
    <property type="term" value="F:ATP binding"/>
    <property type="evidence" value="ECO:0007669"/>
    <property type="project" value="UniProtKB-KW"/>
</dbReference>
<dbReference type="PANTHER" id="PTHR11361:SF20">
    <property type="entry name" value="MUTS PROTEIN HOMOLOG 5"/>
    <property type="match status" value="1"/>
</dbReference>
<evidence type="ECO:0000259" key="6">
    <source>
        <dbReference type="SMART" id="SM00533"/>
    </source>
</evidence>
<evidence type="ECO:0000256" key="4">
    <source>
        <dbReference type="ARBA" id="ARBA00023125"/>
    </source>
</evidence>
<dbReference type="GO" id="GO:0005634">
    <property type="term" value="C:nucleus"/>
    <property type="evidence" value="ECO:0007669"/>
    <property type="project" value="TreeGrafter"/>
</dbReference>
<dbReference type="GO" id="GO:0030983">
    <property type="term" value="F:mismatched DNA binding"/>
    <property type="evidence" value="ECO:0007669"/>
    <property type="project" value="InterPro"/>
</dbReference>